<protein>
    <submittedName>
        <fullName evidence="3">Transcriptional regulator</fullName>
    </submittedName>
</protein>
<sequence length="345" mass="39434">MSKNKNANTLLRQQTLLKFIPANAGIKSADLLNKLKSEGFEVTQRTLQRDLEVLSQYFPIYSETDTKPYLWRWSGLGINRTHIDSISLTDALSLILVEKSLQQLLPPAMQRHLQHNFEHSRRLLNTLKDSNSENDNAQWFDKVASVMPDSGFKPPSIDESLLTKIQGALLKDQTIVVRYLAAKNTTAAEYSLMPLALVQRGHVLYVIAQDITKGANTAQIKRFAMHRFQTVTRIHEQGIRPQNFNLQQYLQDGAMQFGNGDKLALKAIVSEELAFYLNESPMSDDMKVIQSEDETYQLSATVNNGWQLNWWLRGQGANIEVLEPQELRVRMRDNLRKTLENYGNE</sequence>
<dbReference type="RefSeq" id="WP_059743507.1">
    <property type="nucleotide sequence ID" value="NZ_LRDC01000001.1"/>
</dbReference>
<evidence type="ECO:0000259" key="2">
    <source>
        <dbReference type="Pfam" id="PF25583"/>
    </source>
</evidence>
<dbReference type="Proteomes" id="UP000055702">
    <property type="component" value="Unassembled WGS sequence"/>
</dbReference>
<dbReference type="InterPro" id="IPR026881">
    <property type="entry name" value="WYL_dom"/>
</dbReference>
<dbReference type="AlphaFoldDB" id="A0A106C2L5"/>
<proteinExistence type="predicted"/>
<name>A0A106C2L5_SHEFR</name>
<dbReference type="PANTHER" id="PTHR34580">
    <property type="match status" value="1"/>
</dbReference>
<dbReference type="InterPro" id="IPR051534">
    <property type="entry name" value="CBASS_pafABC_assoc_protein"/>
</dbReference>
<dbReference type="Pfam" id="PF25583">
    <property type="entry name" value="WCX"/>
    <property type="match status" value="1"/>
</dbReference>
<dbReference type="InterPro" id="IPR036390">
    <property type="entry name" value="WH_DNA-bd_sf"/>
</dbReference>
<dbReference type="EMBL" id="LRDC01000001">
    <property type="protein sequence ID" value="KVX03073.1"/>
    <property type="molecule type" value="Genomic_DNA"/>
</dbReference>
<dbReference type="PROSITE" id="PS52050">
    <property type="entry name" value="WYL"/>
    <property type="match status" value="1"/>
</dbReference>
<reference evidence="3 4" key="1">
    <citation type="submission" date="2016-01" db="EMBL/GenBank/DDBJ databases">
        <title>Draft genome of the antarctic isolate Shewanella frigidimarina Ag06-30.</title>
        <authorList>
            <person name="Parmeciano Di Noto G."/>
            <person name="Vazquez S."/>
            <person name="Mac Cormack W."/>
            <person name="Iriarte A."/>
            <person name="Quiroga C."/>
        </authorList>
    </citation>
    <scope>NUCLEOTIDE SEQUENCE [LARGE SCALE GENOMIC DNA]</scope>
    <source>
        <strain evidence="3 4">Ag06-30</strain>
    </source>
</reference>
<evidence type="ECO:0000313" key="3">
    <source>
        <dbReference type="EMBL" id="KVX03073.1"/>
    </source>
</evidence>
<dbReference type="SUPFAM" id="SSF46785">
    <property type="entry name" value="Winged helix' DNA-binding domain"/>
    <property type="match status" value="1"/>
</dbReference>
<dbReference type="PANTHER" id="PTHR34580:SF1">
    <property type="entry name" value="PROTEIN PAFC"/>
    <property type="match status" value="1"/>
</dbReference>
<comment type="caution">
    <text evidence="3">The sequence shown here is derived from an EMBL/GenBank/DDBJ whole genome shotgun (WGS) entry which is preliminary data.</text>
</comment>
<feature type="domain" description="WCX" evidence="2">
    <location>
        <begin position="266"/>
        <end position="338"/>
    </location>
</feature>
<organism evidence="3">
    <name type="scientific">Shewanella frigidimarina</name>
    <dbReference type="NCBI Taxonomy" id="56812"/>
    <lineage>
        <taxon>Bacteria</taxon>
        <taxon>Pseudomonadati</taxon>
        <taxon>Pseudomonadota</taxon>
        <taxon>Gammaproteobacteria</taxon>
        <taxon>Alteromonadales</taxon>
        <taxon>Shewanellaceae</taxon>
        <taxon>Shewanella</taxon>
    </lineage>
</organism>
<dbReference type="InterPro" id="IPR057727">
    <property type="entry name" value="WCX_dom"/>
</dbReference>
<evidence type="ECO:0000313" key="4">
    <source>
        <dbReference type="Proteomes" id="UP000055702"/>
    </source>
</evidence>
<feature type="domain" description="WYL" evidence="1">
    <location>
        <begin position="161"/>
        <end position="232"/>
    </location>
</feature>
<evidence type="ECO:0000259" key="1">
    <source>
        <dbReference type="Pfam" id="PF13280"/>
    </source>
</evidence>
<dbReference type="Pfam" id="PF13280">
    <property type="entry name" value="WYL"/>
    <property type="match status" value="1"/>
</dbReference>
<gene>
    <name evidence="3" type="ORF">AWJ07_00385</name>
</gene>
<accession>A0A106C2L5</accession>